<evidence type="ECO:0000313" key="3">
    <source>
        <dbReference type="EMBL" id="KPV49597.1"/>
    </source>
</evidence>
<evidence type="ECO:0000259" key="2">
    <source>
        <dbReference type="Pfam" id="PF01738"/>
    </source>
</evidence>
<gene>
    <name evidence="3" type="ORF">SE17_31715</name>
</gene>
<proteinExistence type="predicted"/>
<dbReference type="AlphaFoldDB" id="A0A0N8PRD2"/>
<accession>A0A0N8PRD2</accession>
<dbReference type="PATRIC" id="fig|186479.3.peg.3246"/>
<feature type="compositionally biased region" description="Low complexity" evidence="1">
    <location>
        <begin position="59"/>
        <end position="89"/>
    </location>
</feature>
<dbReference type="PANTHER" id="PTHR46623:SF6">
    <property type="entry name" value="ALPHA_BETA-HYDROLASES SUPERFAMILY PROTEIN"/>
    <property type="match status" value="1"/>
</dbReference>
<protein>
    <recommendedName>
        <fullName evidence="2">Dienelactone hydrolase domain-containing protein</fullName>
    </recommendedName>
</protein>
<dbReference type="Pfam" id="PF01738">
    <property type="entry name" value="DLH"/>
    <property type="match status" value="1"/>
</dbReference>
<dbReference type="GO" id="GO:0016787">
    <property type="term" value="F:hydrolase activity"/>
    <property type="evidence" value="ECO:0007669"/>
    <property type="project" value="InterPro"/>
</dbReference>
<evidence type="ECO:0000256" key="1">
    <source>
        <dbReference type="SAM" id="MobiDB-lite"/>
    </source>
</evidence>
<dbReference type="InterPro" id="IPR051049">
    <property type="entry name" value="Dienelactone_hydrolase-like"/>
</dbReference>
<comment type="caution">
    <text evidence="3">The sequence shown here is derived from an EMBL/GenBank/DDBJ whole genome shotgun (WGS) entry which is preliminary data.</text>
</comment>
<reference evidence="3 4" key="1">
    <citation type="submission" date="2015-09" db="EMBL/GenBank/DDBJ databases">
        <title>Draft genome sequence of Kouleothrix aurantiaca JCM 19913.</title>
        <authorList>
            <person name="Hemp J."/>
        </authorList>
    </citation>
    <scope>NUCLEOTIDE SEQUENCE [LARGE SCALE GENOMIC DNA]</scope>
    <source>
        <strain evidence="3 4">COM-B</strain>
    </source>
</reference>
<name>A0A0N8PRD2_9CHLR</name>
<evidence type="ECO:0000313" key="4">
    <source>
        <dbReference type="Proteomes" id="UP000050509"/>
    </source>
</evidence>
<feature type="domain" description="Dienelactone hydrolase" evidence="2">
    <location>
        <begin position="131"/>
        <end position="341"/>
    </location>
</feature>
<feature type="region of interest" description="Disordered" evidence="1">
    <location>
        <begin position="50"/>
        <end position="89"/>
    </location>
</feature>
<dbReference type="Proteomes" id="UP000050509">
    <property type="component" value="Unassembled WGS sequence"/>
</dbReference>
<dbReference type="EMBL" id="LJCR01001867">
    <property type="protein sequence ID" value="KPV49597.1"/>
    <property type="molecule type" value="Genomic_DNA"/>
</dbReference>
<dbReference type="InterPro" id="IPR029058">
    <property type="entry name" value="AB_hydrolase_fold"/>
</dbReference>
<sequence>MQRYLGEEMYEDYQEGLMSRREMLRRVLGICGGAAAAAALLAACGDSTSATATSVPGNTAPSTAAPAPTAASAPTAAAEPGAAAPTTAAGATTAPVATAQASSGGAPLSVAADDPAVTGSDVTFQSATTVNAYLARPSAEGSYPGVVVIHENRGLTDHIRDVARRLAKAGYIAVAPDLASRAGGTAQVGGQVQAYFANAKPEELVADLNAAVDFLSKQPGIAAGKYGVVGFCFGGAYTLRLAAANPNMAAAVCYYGVTPDPASQMSATNAAILGQYGGNDQRVNSTIPALEEVMQSGGKTYKKNIYDGANHAFNNDTGQNYNEAAAVAAWKATLDWFGQYLKA</sequence>
<dbReference type="Gene3D" id="3.40.50.1820">
    <property type="entry name" value="alpha/beta hydrolase"/>
    <property type="match status" value="1"/>
</dbReference>
<dbReference type="InterPro" id="IPR002925">
    <property type="entry name" value="Dienelactn_hydro"/>
</dbReference>
<dbReference type="PANTHER" id="PTHR46623">
    <property type="entry name" value="CARBOXYMETHYLENEBUTENOLIDASE-RELATED"/>
    <property type="match status" value="1"/>
</dbReference>
<organism evidence="3 4">
    <name type="scientific">Kouleothrix aurantiaca</name>
    <dbReference type="NCBI Taxonomy" id="186479"/>
    <lineage>
        <taxon>Bacteria</taxon>
        <taxon>Bacillati</taxon>
        <taxon>Chloroflexota</taxon>
        <taxon>Chloroflexia</taxon>
        <taxon>Chloroflexales</taxon>
        <taxon>Roseiflexineae</taxon>
        <taxon>Roseiflexaceae</taxon>
        <taxon>Kouleothrix</taxon>
    </lineage>
</organism>
<dbReference type="SUPFAM" id="SSF53474">
    <property type="entry name" value="alpha/beta-Hydrolases"/>
    <property type="match status" value="1"/>
</dbReference>
<keyword evidence="4" id="KW-1185">Reference proteome</keyword>